<keyword evidence="1" id="KW-0732">Signal</keyword>
<proteinExistence type="predicted"/>
<evidence type="ECO:0000256" key="1">
    <source>
        <dbReference type="SAM" id="SignalP"/>
    </source>
</evidence>
<protein>
    <submittedName>
        <fullName evidence="2">DUF3304 domain-containing protein</fullName>
    </submittedName>
</protein>
<name>A0AAW7HI64_9PSED</name>
<comment type="caution">
    <text evidence="2">The sequence shown here is derived from an EMBL/GenBank/DDBJ whole genome shotgun (WGS) entry which is preliminary data.</text>
</comment>
<sequence length="170" mass="18921">MDNMKPILIVGVVLLALVALVAGCTSASAQAKGANKARSLKLFAFNYTDRAIRNITVDDMWLGGADAYTNGGSAMGPQPPRDRTKQHTVEVKWDVSGLYDMRTDTYTRMPVESKSASVPIKFPYPDNPNELVLHFYPDGRVEAEMISRQDSVFNFRRIPIPEGHREHGRP</sequence>
<dbReference type="AlphaFoldDB" id="A0AAW7HI64"/>
<gene>
    <name evidence="2" type="ORF">LU674_006885</name>
</gene>
<evidence type="ECO:0000313" key="2">
    <source>
        <dbReference type="EMBL" id="MDM3952070.1"/>
    </source>
</evidence>
<dbReference type="Proteomes" id="UP001165439">
    <property type="component" value="Unassembled WGS sequence"/>
</dbReference>
<feature type="chain" id="PRO_5043465307" evidence="1">
    <location>
        <begin position="32"/>
        <end position="170"/>
    </location>
</feature>
<dbReference type="InterPro" id="IPR021733">
    <property type="entry name" value="DUF3304"/>
</dbReference>
<reference evidence="2" key="1">
    <citation type="submission" date="2023-06" db="EMBL/GenBank/DDBJ databases">
        <title>MBL-encoding genomic islands in Pseudomonas spp. in Poland.</title>
        <authorList>
            <person name="Urbanowicz P."/>
            <person name="Izdebski R."/>
            <person name="Biedrzycka M."/>
            <person name="Gniadkowski M."/>
        </authorList>
    </citation>
    <scope>NUCLEOTIDE SEQUENCE</scope>
    <source>
        <strain evidence="2">NMI5768_13</strain>
    </source>
</reference>
<dbReference type="Pfam" id="PF11745">
    <property type="entry name" value="DUF3304"/>
    <property type="match status" value="1"/>
</dbReference>
<dbReference type="EMBL" id="JAJSRF020000001">
    <property type="protein sequence ID" value="MDM3952070.1"/>
    <property type="molecule type" value="Genomic_DNA"/>
</dbReference>
<accession>A0AAW7HI64</accession>
<dbReference type="RefSeq" id="WP_232895473.1">
    <property type="nucleotide sequence ID" value="NZ_JAJSRF020000001.1"/>
</dbReference>
<feature type="signal peptide" evidence="1">
    <location>
        <begin position="1"/>
        <end position="31"/>
    </location>
</feature>
<evidence type="ECO:0000313" key="3">
    <source>
        <dbReference type="Proteomes" id="UP001165439"/>
    </source>
</evidence>
<organism evidence="2 3">
    <name type="scientific">Pseudomonas alloputida</name>
    <dbReference type="NCBI Taxonomy" id="1940621"/>
    <lineage>
        <taxon>Bacteria</taxon>
        <taxon>Pseudomonadati</taxon>
        <taxon>Pseudomonadota</taxon>
        <taxon>Gammaproteobacteria</taxon>
        <taxon>Pseudomonadales</taxon>
        <taxon>Pseudomonadaceae</taxon>
        <taxon>Pseudomonas</taxon>
    </lineage>
</organism>
<dbReference type="PROSITE" id="PS51257">
    <property type="entry name" value="PROKAR_LIPOPROTEIN"/>
    <property type="match status" value="1"/>
</dbReference>